<dbReference type="InterPro" id="IPR029063">
    <property type="entry name" value="SAM-dependent_MTases_sf"/>
</dbReference>
<evidence type="ECO:0000259" key="1">
    <source>
        <dbReference type="Pfam" id="PF08242"/>
    </source>
</evidence>
<dbReference type="GO" id="GO:0032259">
    <property type="term" value="P:methylation"/>
    <property type="evidence" value="ECO:0007669"/>
    <property type="project" value="UniProtKB-KW"/>
</dbReference>
<gene>
    <name evidence="2" type="ORF">O7A60_02470</name>
</gene>
<dbReference type="RefSeq" id="WP_337104850.1">
    <property type="nucleotide sequence ID" value="NZ_JAPYKS010000001.1"/>
</dbReference>
<dbReference type="GO" id="GO:0008168">
    <property type="term" value="F:methyltransferase activity"/>
    <property type="evidence" value="ECO:0007669"/>
    <property type="project" value="UniProtKB-KW"/>
</dbReference>
<accession>A0ABU8KS89</accession>
<reference evidence="2 3" key="1">
    <citation type="submission" date="2022-12" db="EMBL/GenBank/DDBJ databases">
        <authorList>
            <person name="Muema E."/>
        </authorList>
    </citation>
    <scope>NUCLEOTIDE SEQUENCE [LARGE SCALE GENOMIC DNA]</scope>
    <source>
        <strain evidence="3">1326</strain>
    </source>
</reference>
<keyword evidence="2" id="KW-0808">Transferase</keyword>
<dbReference type="InterPro" id="IPR013217">
    <property type="entry name" value="Methyltransf_12"/>
</dbReference>
<proteinExistence type="predicted"/>
<name>A0ABU8KS89_9HYPH</name>
<dbReference type="Proteomes" id="UP001387293">
    <property type="component" value="Unassembled WGS sequence"/>
</dbReference>
<dbReference type="Gene3D" id="3.40.50.150">
    <property type="entry name" value="Vaccinia Virus protein VP39"/>
    <property type="match status" value="1"/>
</dbReference>
<sequence length="202" mass="21975">MKVPAEALAKSRRTIESYEDYAVRYDEIVGHIPHPNDRAALERAAAIAGPGGQVLEIGSGPGRDADFLEGLGVKVRRTDATRRFLDLQAARGKTGELLDVITDELGGPYDAVVALAVLIHVPRDQIDQVLAKIARSLRPGGAFVVSMRDGDGETGGRYLTVDWRKDAFAARIEAAGMELLSHSFRIGRKQRGWNTFLAVRPS</sequence>
<organism evidence="2 3">
    <name type="scientific">Mesorhizobium salmacidum</name>
    <dbReference type="NCBI Taxonomy" id="3015171"/>
    <lineage>
        <taxon>Bacteria</taxon>
        <taxon>Pseudomonadati</taxon>
        <taxon>Pseudomonadota</taxon>
        <taxon>Alphaproteobacteria</taxon>
        <taxon>Hyphomicrobiales</taxon>
        <taxon>Phyllobacteriaceae</taxon>
        <taxon>Mesorhizobium</taxon>
    </lineage>
</organism>
<keyword evidence="2" id="KW-0489">Methyltransferase</keyword>
<evidence type="ECO:0000313" key="3">
    <source>
        <dbReference type="Proteomes" id="UP001387293"/>
    </source>
</evidence>
<dbReference type="Pfam" id="PF08242">
    <property type="entry name" value="Methyltransf_12"/>
    <property type="match status" value="1"/>
</dbReference>
<dbReference type="EMBL" id="JAPYKS010000001">
    <property type="protein sequence ID" value="MEI9407644.1"/>
    <property type="molecule type" value="Genomic_DNA"/>
</dbReference>
<comment type="caution">
    <text evidence="2">The sequence shown here is derived from an EMBL/GenBank/DDBJ whole genome shotgun (WGS) entry which is preliminary data.</text>
</comment>
<feature type="domain" description="Methyltransferase type 12" evidence="1">
    <location>
        <begin position="55"/>
        <end position="142"/>
    </location>
</feature>
<dbReference type="CDD" id="cd02440">
    <property type="entry name" value="AdoMet_MTases"/>
    <property type="match status" value="1"/>
</dbReference>
<dbReference type="SUPFAM" id="SSF53335">
    <property type="entry name" value="S-adenosyl-L-methionine-dependent methyltransferases"/>
    <property type="match status" value="1"/>
</dbReference>
<evidence type="ECO:0000313" key="2">
    <source>
        <dbReference type="EMBL" id="MEI9407644.1"/>
    </source>
</evidence>
<keyword evidence="3" id="KW-1185">Reference proteome</keyword>
<protein>
    <submittedName>
        <fullName evidence="2">Class I SAM-dependent methyltransferase</fullName>
    </submittedName>
</protein>